<keyword evidence="3" id="KW-0813">Transport</keyword>
<proteinExistence type="inferred from homology"/>
<dbReference type="InterPro" id="IPR006603">
    <property type="entry name" value="PQ-loop_rpt"/>
</dbReference>
<evidence type="ECO:0000256" key="12">
    <source>
        <dbReference type="SAM" id="MobiDB-lite"/>
    </source>
</evidence>
<dbReference type="WBParaSite" id="HPLM_0001073601-mRNA-1">
    <property type="protein sequence ID" value="HPLM_0001073601-mRNA-1"/>
    <property type="gene ID" value="HPLM_0001073601"/>
</dbReference>
<keyword evidence="8 13" id="KW-0472">Membrane</keyword>
<accession>A0A0N4WIF4</accession>
<evidence type="ECO:0000256" key="11">
    <source>
        <dbReference type="ARBA" id="ARBA00074957"/>
    </source>
</evidence>
<evidence type="ECO:0000256" key="8">
    <source>
        <dbReference type="ARBA" id="ARBA00023136"/>
    </source>
</evidence>
<evidence type="ECO:0000256" key="3">
    <source>
        <dbReference type="ARBA" id="ARBA00022448"/>
    </source>
</evidence>
<dbReference type="SMART" id="SM00679">
    <property type="entry name" value="CTNS"/>
    <property type="match status" value="2"/>
</dbReference>
<keyword evidence="7 13" id="KW-1133">Transmembrane helix</keyword>
<evidence type="ECO:0000256" key="6">
    <source>
        <dbReference type="ARBA" id="ARBA00022847"/>
    </source>
</evidence>
<dbReference type="PANTHER" id="PTHR13131:SF5">
    <property type="entry name" value="CYSTINOSIN"/>
    <property type="match status" value="1"/>
</dbReference>
<feature type="transmembrane region" description="Helical" evidence="13">
    <location>
        <begin position="160"/>
        <end position="180"/>
    </location>
</feature>
<dbReference type="Gene3D" id="1.20.1280.290">
    <property type="match status" value="2"/>
</dbReference>
<dbReference type="OMA" id="THSSEMN"/>
<dbReference type="FunFam" id="1.20.1280.290:FF:000018">
    <property type="entry name" value="Cystinosin homolog"/>
    <property type="match status" value="1"/>
</dbReference>
<dbReference type="GO" id="GO:0015184">
    <property type="term" value="F:L-cystine transmembrane transporter activity"/>
    <property type="evidence" value="ECO:0007669"/>
    <property type="project" value="TreeGrafter"/>
</dbReference>
<dbReference type="GO" id="GO:0015293">
    <property type="term" value="F:symporter activity"/>
    <property type="evidence" value="ECO:0007669"/>
    <property type="project" value="UniProtKB-KW"/>
</dbReference>
<evidence type="ECO:0000256" key="1">
    <source>
        <dbReference type="ARBA" id="ARBA00004155"/>
    </source>
</evidence>
<keyword evidence="6" id="KW-0769">Symport</keyword>
<keyword evidence="5" id="KW-0677">Repeat</keyword>
<feature type="transmembrane region" description="Helical" evidence="13">
    <location>
        <begin position="187"/>
        <end position="211"/>
    </location>
</feature>
<feature type="region of interest" description="Disordered" evidence="12">
    <location>
        <begin position="315"/>
        <end position="366"/>
    </location>
</feature>
<dbReference type="AlphaFoldDB" id="A0A0N4WIF4"/>
<dbReference type="FunFam" id="1.20.1280.290:FF:000016">
    <property type="entry name" value="Cystinosin homolog"/>
    <property type="match status" value="1"/>
</dbReference>
<dbReference type="InterPro" id="IPR005282">
    <property type="entry name" value="LC_transporter"/>
</dbReference>
<feature type="compositionally biased region" description="Basic and acidic residues" evidence="12">
    <location>
        <begin position="315"/>
        <end position="336"/>
    </location>
</feature>
<keyword evidence="9" id="KW-0458">Lysosome</keyword>
<comment type="similarity">
    <text evidence="2">Belongs to the cystinosin family.</text>
</comment>
<dbReference type="Pfam" id="PF04193">
    <property type="entry name" value="PQ-loop"/>
    <property type="match status" value="2"/>
</dbReference>
<feature type="transmembrane region" description="Helical" evidence="13">
    <location>
        <begin position="76"/>
        <end position="97"/>
    </location>
</feature>
<evidence type="ECO:0000313" key="14">
    <source>
        <dbReference type="WBParaSite" id="HPLM_0001073601-mRNA-1"/>
    </source>
</evidence>
<comment type="catalytic activity">
    <reaction evidence="10">
        <text>L-cystine(out) + H(+)(out) = L-cystine(in) + H(+)(in)</text>
        <dbReference type="Rhea" id="RHEA:66172"/>
        <dbReference type="ChEBI" id="CHEBI:15378"/>
        <dbReference type="ChEBI" id="CHEBI:35491"/>
    </reaction>
    <physiologicalReaction direction="left-to-right" evidence="10">
        <dbReference type="Rhea" id="RHEA:66173"/>
    </physiologicalReaction>
</comment>
<protein>
    <recommendedName>
        <fullName evidence="11">Cystinosin homolog</fullName>
    </recommendedName>
</protein>
<comment type="subcellular location">
    <subcellularLocation>
        <location evidence="1">Lysosome membrane</location>
        <topology evidence="1">Multi-pass membrane protein</topology>
    </subcellularLocation>
</comment>
<sequence>LKDDTEVHFEQQPYVDVLSPLKFEAKTQKGTVRLQGRQVTSDMELRPYNCSSANNDDCPALLKDFYISVTVLKSSLVNALVMIVGWSYFTAWSVSFYPQIVLNYQRKSVVGLNFDFLVLNIVGFSAYSIYNLFLFFDSNVQRIYEEAHPHSPIPVLINDVFFATHALFACILTAAQCFIYERGAQRVSYVCMSITLFMFAAACGAGVVTFLGFMNMLQFVTSLSYIKMAVTLLKYIPQALLNFRRKSTVGWSIGNVLLDFTGGCLDILQMVLQCWNVSEWSAFYGNPVKFGLGLVSSLFDILFITQHYVLYPHKTEQSRTDPEKSGRQKMSDRSDMEQLSGSDPHSTIKSMEGSKFSTHSSEMNST</sequence>
<dbReference type="PANTHER" id="PTHR13131">
    <property type="entry name" value="CYSTINOSIN"/>
    <property type="match status" value="1"/>
</dbReference>
<evidence type="ECO:0000256" key="10">
    <source>
        <dbReference type="ARBA" id="ARBA00048473"/>
    </source>
</evidence>
<reference evidence="14" key="1">
    <citation type="submission" date="2017-02" db="UniProtKB">
        <authorList>
            <consortium name="WormBaseParasite"/>
        </authorList>
    </citation>
    <scope>IDENTIFICATION</scope>
</reference>
<dbReference type="GO" id="GO:0005765">
    <property type="term" value="C:lysosomal membrane"/>
    <property type="evidence" value="ECO:0007669"/>
    <property type="project" value="UniProtKB-SubCell"/>
</dbReference>
<evidence type="ECO:0000256" key="5">
    <source>
        <dbReference type="ARBA" id="ARBA00022737"/>
    </source>
</evidence>
<name>A0A0N4WIF4_HAEPC</name>
<feature type="transmembrane region" description="Helical" evidence="13">
    <location>
        <begin position="109"/>
        <end position="130"/>
    </location>
</feature>
<evidence type="ECO:0000256" key="2">
    <source>
        <dbReference type="ARBA" id="ARBA00006855"/>
    </source>
</evidence>
<evidence type="ECO:0000256" key="4">
    <source>
        <dbReference type="ARBA" id="ARBA00022692"/>
    </source>
</evidence>
<keyword evidence="4 13" id="KW-0812">Transmembrane</keyword>
<evidence type="ECO:0000256" key="9">
    <source>
        <dbReference type="ARBA" id="ARBA00023228"/>
    </source>
</evidence>
<organism evidence="14">
    <name type="scientific">Haemonchus placei</name>
    <name type="common">Barber's pole worm</name>
    <dbReference type="NCBI Taxonomy" id="6290"/>
    <lineage>
        <taxon>Eukaryota</taxon>
        <taxon>Metazoa</taxon>
        <taxon>Ecdysozoa</taxon>
        <taxon>Nematoda</taxon>
        <taxon>Chromadorea</taxon>
        <taxon>Rhabditida</taxon>
        <taxon>Rhabditina</taxon>
        <taxon>Rhabditomorpha</taxon>
        <taxon>Strongyloidea</taxon>
        <taxon>Trichostrongylidae</taxon>
        <taxon>Haemonchus</taxon>
    </lineage>
</organism>
<evidence type="ECO:0000256" key="13">
    <source>
        <dbReference type="SAM" id="Phobius"/>
    </source>
</evidence>
<feature type="compositionally biased region" description="Polar residues" evidence="12">
    <location>
        <begin position="337"/>
        <end position="366"/>
    </location>
</feature>
<evidence type="ECO:0000256" key="7">
    <source>
        <dbReference type="ARBA" id="ARBA00022989"/>
    </source>
</evidence>
<dbReference type="NCBIfam" id="TIGR00951">
    <property type="entry name" value="2A43"/>
    <property type="match status" value="1"/>
</dbReference>